<dbReference type="EMBL" id="UYYG01000008">
    <property type="protein sequence ID" value="VDN50815.1"/>
    <property type="molecule type" value="Genomic_DNA"/>
</dbReference>
<keyword evidence="4" id="KW-1185">Reference proteome</keyword>
<dbReference type="Proteomes" id="UP000038040">
    <property type="component" value="Unplaced"/>
</dbReference>
<feature type="signal peptide" evidence="1">
    <location>
        <begin position="1"/>
        <end position="21"/>
    </location>
</feature>
<reference evidence="5" key="1">
    <citation type="submission" date="2017-02" db="UniProtKB">
        <authorList>
            <consortium name="WormBaseParasite"/>
        </authorList>
    </citation>
    <scope>IDENTIFICATION</scope>
</reference>
<dbReference type="AlphaFoldDB" id="A0A0N4UEI7"/>
<evidence type="ECO:0000313" key="4">
    <source>
        <dbReference type="Proteomes" id="UP000274756"/>
    </source>
</evidence>
<evidence type="ECO:0000313" key="5">
    <source>
        <dbReference type="WBParaSite" id="DME_0000579401-mRNA-1"/>
    </source>
</evidence>
<name>A0A0N4UEI7_DRAME</name>
<feature type="chain" id="PRO_5041039197" evidence="1">
    <location>
        <begin position="22"/>
        <end position="74"/>
    </location>
</feature>
<proteinExistence type="predicted"/>
<sequence length="74" mass="8486">MNRIGVPLITTWTLLTPHSRATVWLPVAYVWRISCHFIYEGLYTLAKPRHSNLIPRGSHASLRLHLICSYCIGI</sequence>
<gene>
    <name evidence="2" type="ORF">DME_LOCUS788</name>
</gene>
<dbReference type="Proteomes" id="UP000274756">
    <property type="component" value="Unassembled WGS sequence"/>
</dbReference>
<accession>A0A0N4UEI7</accession>
<protein>
    <submittedName>
        <fullName evidence="5">Secreted protein</fullName>
    </submittedName>
</protein>
<organism evidence="3 5">
    <name type="scientific">Dracunculus medinensis</name>
    <name type="common">Guinea worm</name>
    <dbReference type="NCBI Taxonomy" id="318479"/>
    <lineage>
        <taxon>Eukaryota</taxon>
        <taxon>Metazoa</taxon>
        <taxon>Ecdysozoa</taxon>
        <taxon>Nematoda</taxon>
        <taxon>Chromadorea</taxon>
        <taxon>Rhabditida</taxon>
        <taxon>Spirurina</taxon>
        <taxon>Dracunculoidea</taxon>
        <taxon>Dracunculidae</taxon>
        <taxon>Dracunculus</taxon>
    </lineage>
</organism>
<evidence type="ECO:0000313" key="2">
    <source>
        <dbReference type="EMBL" id="VDN50815.1"/>
    </source>
</evidence>
<evidence type="ECO:0000313" key="3">
    <source>
        <dbReference type="Proteomes" id="UP000038040"/>
    </source>
</evidence>
<dbReference type="WBParaSite" id="DME_0000579401-mRNA-1">
    <property type="protein sequence ID" value="DME_0000579401-mRNA-1"/>
    <property type="gene ID" value="DME_0000579401"/>
</dbReference>
<evidence type="ECO:0000256" key="1">
    <source>
        <dbReference type="SAM" id="SignalP"/>
    </source>
</evidence>
<keyword evidence="1" id="KW-0732">Signal</keyword>
<reference evidence="2 4" key="2">
    <citation type="submission" date="2018-11" db="EMBL/GenBank/DDBJ databases">
        <authorList>
            <consortium name="Pathogen Informatics"/>
        </authorList>
    </citation>
    <scope>NUCLEOTIDE SEQUENCE [LARGE SCALE GENOMIC DNA]</scope>
</reference>